<feature type="compositionally biased region" description="Basic and acidic residues" evidence="1">
    <location>
        <begin position="37"/>
        <end position="48"/>
    </location>
</feature>
<sequence>MILSISKVKPCPTAYAMASDLWMIAGEGGEQISATSQRKEPKGFEIESQHPSNPSKIHLMAVLTGDKFPISIIFHSLRKK</sequence>
<evidence type="ECO:0000256" key="1">
    <source>
        <dbReference type="SAM" id="MobiDB-lite"/>
    </source>
</evidence>
<name>A0A6N2KA67_SALVM</name>
<dbReference type="AlphaFoldDB" id="A0A6N2KA67"/>
<protein>
    <submittedName>
        <fullName evidence="2">Uncharacterized protein</fullName>
    </submittedName>
</protein>
<gene>
    <name evidence="2" type="ORF">SVIM_LOCUS45770</name>
</gene>
<feature type="region of interest" description="Disordered" evidence="1">
    <location>
        <begin position="32"/>
        <end position="52"/>
    </location>
</feature>
<reference evidence="2" key="1">
    <citation type="submission" date="2019-03" db="EMBL/GenBank/DDBJ databases">
        <authorList>
            <person name="Mank J."/>
            <person name="Almeida P."/>
        </authorList>
    </citation>
    <scope>NUCLEOTIDE SEQUENCE</scope>
    <source>
        <strain evidence="2">78183</strain>
    </source>
</reference>
<organism evidence="2">
    <name type="scientific">Salix viminalis</name>
    <name type="common">Common osier</name>
    <name type="synonym">Basket willow</name>
    <dbReference type="NCBI Taxonomy" id="40686"/>
    <lineage>
        <taxon>Eukaryota</taxon>
        <taxon>Viridiplantae</taxon>
        <taxon>Streptophyta</taxon>
        <taxon>Embryophyta</taxon>
        <taxon>Tracheophyta</taxon>
        <taxon>Spermatophyta</taxon>
        <taxon>Magnoliopsida</taxon>
        <taxon>eudicotyledons</taxon>
        <taxon>Gunneridae</taxon>
        <taxon>Pentapetalae</taxon>
        <taxon>rosids</taxon>
        <taxon>fabids</taxon>
        <taxon>Malpighiales</taxon>
        <taxon>Salicaceae</taxon>
        <taxon>Saliceae</taxon>
        <taxon>Salix</taxon>
    </lineage>
</organism>
<accession>A0A6N2KA67</accession>
<proteinExistence type="predicted"/>
<dbReference type="EMBL" id="CAADRP010000180">
    <property type="protein sequence ID" value="VFU24375.1"/>
    <property type="molecule type" value="Genomic_DNA"/>
</dbReference>
<evidence type="ECO:0000313" key="2">
    <source>
        <dbReference type="EMBL" id="VFU24375.1"/>
    </source>
</evidence>